<dbReference type="GeneID" id="113514629"/>
<dbReference type="CDD" id="cd00096">
    <property type="entry name" value="Ig"/>
    <property type="match status" value="2"/>
</dbReference>
<feature type="region of interest" description="Disordered" evidence="6">
    <location>
        <begin position="1326"/>
        <end position="1390"/>
    </location>
</feature>
<feature type="region of interest" description="Disordered" evidence="6">
    <location>
        <begin position="1611"/>
        <end position="1635"/>
    </location>
</feature>
<dbReference type="Pfam" id="PF13927">
    <property type="entry name" value="Ig_3"/>
    <property type="match status" value="3"/>
</dbReference>
<reference evidence="11" key="1">
    <citation type="submission" date="2025-08" db="UniProtKB">
        <authorList>
            <consortium name="RefSeq"/>
        </authorList>
    </citation>
    <scope>IDENTIFICATION</scope>
    <source>
        <tissue evidence="11">Whole larvae</tissue>
    </source>
</reference>
<evidence type="ECO:0000256" key="6">
    <source>
        <dbReference type="SAM" id="MobiDB-lite"/>
    </source>
</evidence>
<keyword evidence="5" id="KW-1015">Disulfide bond</keyword>
<keyword evidence="2 7" id="KW-0812">Transmembrane</keyword>
<evidence type="ECO:0000256" key="7">
    <source>
        <dbReference type="SAM" id="Phobius"/>
    </source>
</evidence>
<organism evidence="10 11">
    <name type="scientific">Galleria mellonella</name>
    <name type="common">Greater wax moth</name>
    <dbReference type="NCBI Taxonomy" id="7137"/>
    <lineage>
        <taxon>Eukaryota</taxon>
        <taxon>Metazoa</taxon>
        <taxon>Ecdysozoa</taxon>
        <taxon>Arthropoda</taxon>
        <taxon>Hexapoda</taxon>
        <taxon>Insecta</taxon>
        <taxon>Pterygota</taxon>
        <taxon>Neoptera</taxon>
        <taxon>Endopterygota</taxon>
        <taxon>Lepidoptera</taxon>
        <taxon>Glossata</taxon>
        <taxon>Ditrysia</taxon>
        <taxon>Pyraloidea</taxon>
        <taxon>Pyralidae</taxon>
        <taxon>Galleriinae</taxon>
        <taxon>Galleria</taxon>
    </lineage>
</organism>
<evidence type="ECO:0000256" key="3">
    <source>
        <dbReference type="ARBA" id="ARBA00022989"/>
    </source>
</evidence>
<feature type="domain" description="Ig-like" evidence="9">
    <location>
        <begin position="350"/>
        <end position="443"/>
    </location>
</feature>
<name>A0ABM3M8S0_GALME</name>
<feature type="domain" description="Ig-like" evidence="9">
    <location>
        <begin position="556"/>
        <end position="640"/>
    </location>
</feature>
<evidence type="ECO:0000256" key="4">
    <source>
        <dbReference type="ARBA" id="ARBA00023136"/>
    </source>
</evidence>
<feature type="domain" description="Ig-like" evidence="9">
    <location>
        <begin position="448"/>
        <end position="553"/>
    </location>
</feature>
<dbReference type="SMART" id="SM00406">
    <property type="entry name" value="IGv"/>
    <property type="match status" value="2"/>
</dbReference>
<dbReference type="Pfam" id="PF07686">
    <property type="entry name" value="V-set"/>
    <property type="match status" value="1"/>
</dbReference>
<dbReference type="InterPro" id="IPR013162">
    <property type="entry name" value="CD80_C2-set"/>
</dbReference>
<keyword evidence="3 7" id="KW-1133">Transmembrane helix</keyword>
<dbReference type="Pfam" id="PF08205">
    <property type="entry name" value="C2-set_2"/>
    <property type="match status" value="2"/>
</dbReference>
<feature type="domain" description="Ig-like" evidence="9">
    <location>
        <begin position="135"/>
        <end position="234"/>
    </location>
</feature>
<dbReference type="InterPro" id="IPR003599">
    <property type="entry name" value="Ig_sub"/>
</dbReference>
<evidence type="ECO:0000256" key="5">
    <source>
        <dbReference type="ARBA" id="ARBA00023157"/>
    </source>
</evidence>
<evidence type="ECO:0000313" key="10">
    <source>
        <dbReference type="Proteomes" id="UP001652740"/>
    </source>
</evidence>
<sequence>MASKCLTVLLIAAIGTHHVTAERDHASAIVGNTARLRCRIDGKSCGDLHSIKWYKADSRVYVYSASKDAAINRPEGEMMDRISISHEPNATFAELVIANVKAEDEGVFRCEITYLHVGEDCNTVQVTDFHTYIRPKSVEVTAGDNTLTDGAVLGPLLERTKIDISCTVIEGKPQPKVAWYFNGKQRLDAQTTTPNATTFQHVLSLTVTRAELGGELKCIVSSAALDEPIVRKVSLDVEVPPNKAFISGVGEHATQGTLLTLMCTASGARPAANIEWYNGTQKLDPEDNNIHQREVESSDTTFETTSNLTFEATRFENGQKFHCEAANKVTLETNDHPMHATRELEIWYPPMVRVDPTNITVVEGDKLLLKCEYESNPSSLNHVVWYRDGKEVNVNDTSHYQGGTTDQHSLIIADARGDDTGNYTCLLTNAVGNGTSEDSIHVNVLYKPQVRLTMSSPSPILETDHKNVTLTCEVMTGNPPILDEVIWYLDGEILKHLPECNGTDGEENLCNEVDPSMLLLQDTTKSFHGNYSCKGKNYAGWGNESQKTELVVNYPPGPAKLTYSPWRVVKGKSLVLSCSIKEKGRPEAHRFRWHRGGRVVSDIVSQNWTIDPVTLDHRTSFSCRGINAGGEGEPATTTIDVLAPPSFKYAMNHYSGALYKSQNISLSCTVECAPLCSVQWLKDGQVIDDKNDRYYVVTRKIEPQVNRNDFEATESTLHWNMSAWPGHALSRAAAAASYTCRSSRNDAGPPVNSTTKFAVEYEPENITVTPKVVSVIENEIPAKVVCSARGFPMPSYSWRREHSSKSTSKDHTNNSLILSSSNTLLLGPVQRKDGGNYLCEAYNRHGSVNTTVFLDVMFVPECGIKQIEMDGEQVLVCTAHANPSEVFFSWKLKNDNDSLTDEKIWQVGSQSYLRLSTSVEVYRTYLCFANNTVGTSRQCERDVMANLELYSRVPWWRDQQKLILIGGIALAILVITVILCIIIICVCRRMRAKSKYNNPVELEEREKFLTALTPDVLRLTTINSSGPPTNGVDNAANGNLGADNPGLYENLPFHGLQQPPNKPVQAIQPRVVETNKKTIKGIQQLQKQLTTNPSFTPRVVCPPFVQNTITYPVSPASSSQYSYGISLLPPIQQMYPIHQTVLLNPYLPAMQSSFLKQFPTIDEEISESDTRKFSSLNMRNEKRIKKLRQFQSMRIVRKRNIERFYPNTEYGENFNEINNNKETQGESDNEKDLVLDQDIIYANYPSLLKVKSNISGIQEFENLTDSIQVCEDINNDINISTTSLNRPVPAPRTKISPIISPTKSNHVYMNLSMPMINSTLSKSFDTIDGPMRPTRSAEDLSKTANKASAAPVVAPKRTTKSGLPEKDTNYKNNEEEENQDSSKPNIIGATPKRNLSITLPSTSLVKSVVNQLNEQAGINKVGLPMKQVIPPNKTLQIPKLTEKPIPKKSLVRRSNSVQTHMTAYNENGQNTNILQQQYMQKRNHFTNLSSKGKNKKNFQIPLQKHHSFCYFQPIRVDKRIPVDQERAYNNTIGPLIYQPAEAQYYTKTLNRTREKNSHKLNRLKKSESLREKLSCVGVYDNYEKPDYPEPEYNESERRSYLHLLKGNYISNSTRNLGPEQTTSSNFNTLGPKEEKPKHKKLVYADLALGNHNLKFKNTVNSNRHLYDTYTIGSADSTNKDINSSYKSNVPSSQRKGSHNQPRSDYATLKFNEIDV</sequence>
<accession>A0ABM3M8S0</accession>
<protein>
    <submittedName>
        <fullName evidence="11">Hemicentin-1 isoform X4</fullName>
    </submittedName>
</protein>
<dbReference type="InterPro" id="IPR007110">
    <property type="entry name" value="Ig-like_dom"/>
</dbReference>
<dbReference type="PANTHER" id="PTHR23278">
    <property type="entry name" value="SIDESTEP PROTEIN"/>
    <property type="match status" value="1"/>
</dbReference>
<feature type="domain" description="Ig-like" evidence="9">
    <location>
        <begin position="763"/>
        <end position="855"/>
    </location>
</feature>
<evidence type="ECO:0000256" key="8">
    <source>
        <dbReference type="SAM" id="SignalP"/>
    </source>
</evidence>
<dbReference type="InterPro" id="IPR003598">
    <property type="entry name" value="Ig_sub2"/>
</dbReference>
<gene>
    <name evidence="11" type="primary">LOC113514629</name>
</gene>
<evidence type="ECO:0000259" key="9">
    <source>
        <dbReference type="PROSITE" id="PS50835"/>
    </source>
</evidence>
<feature type="compositionally biased region" description="Basic and acidic residues" evidence="6">
    <location>
        <begin position="1363"/>
        <end position="1373"/>
    </location>
</feature>
<dbReference type="Proteomes" id="UP001652740">
    <property type="component" value="Unplaced"/>
</dbReference>
<evidence type="ECO:0000256" key="1">
    <source>
        <dbReference type="ARBA" id="ARBA00004167"/>
    </source>
</evidence>
<feature type="compositionally biased region" description="Polar residues" evidence="6">
    <location>
        <begin position="1611"/>
        <end position="1628"/>
    </location>
</feature>
<feature type="chain" id="PRO_5046648450" evidence="8">
    <location>
        <begin position="22"/>
        <end position="1715"/>
    </location>
</feature>
<dbReference type="InterPro" id="IPR013106">
    <property type="entry name" value="Ig_V-set"/>
</dbReference>
<dbReference type="SMART" id="SM00409">
    <property type="entry name" value="IG"/>
    <property type="match status" value="8"/>
</dbReference>
<dbReference type="PROSITE" id="PS50835">
    <property type="entry name" value="IG_LIKE"/>
    <property type="match status" value="9"/>
</dbReference>
<proteinExistence type="predicted"/>
<feature type="signal peptide" evidence="8">
    <location>
        <begin position="1"/>
        <end position="21"/>
    </location>
</feature>
<dbReference type="RefSeq" id="XP_052747841.1">
    <property type="nucleotide sequence ID" value="XM_052891881.1"/>
</dbReference>
<comment type="subcellular location">
    <subcellularLocation>
        <location evidence="1">Membrane</location>
        <topology evidence="1">Single-pass membrane protein</topology>
    </subcellularLocation>
</comment>
<feature type="domain" description="Ig-like" evidence="9">
    <location>
        <begin position="31"/>
        <end position="127"/>
    </location>
</feature>
<keyword evidence="4 7" id="KW-0472">Membrane</keyword>
<dbReference type="SMART" id="SM00408">
    <property type="entry name" value="IGc2"/>
    <property type="match status" value="7"/>
</dbReference>
<feature type="domain" description="Ig-like" evidence="9">
    <location>
        <begin position="241"/>
        <end position="345"/>
    </location>
</feature>
<feature type="compositionally biased region" description="Polar residues" evidence="6">
    <location>
        <begin position="1672"/>
        <end position="1702"/>
    </location>
</feature>
<dbReference type="SUPFAM" id="SSF48726">
    <property type="entry name" value="Immunoglobulin"/>
    <property type="match status" value="8"/>
</dbReference>
<evidence type="ECO:0000256" key="2">
    <source>
        <dbReference type="ARBA" id="ARBA00022692"/>
    </source>
</evidence>
<feature type="transmembrane region" description="Helical" evidence="7">
    <location>
        <begin position="962"/>
        <end position="987"/>
    </location>
</feature>
<dbReference type="Gene3D" id="2.60.40.10">
    <property type="entry name" value="Immunoglobulins"/>
    <property type="match status" value="8"/>
</dbReference>
<evidence type="ECO:0000313" key="11">
    <source>
        <dbReference type="RefSeq" id="XP_052747841.1"/>
    </source>
</evidence>
<feature type="region of interest" description="Disordered" evidence="6">
    <location>
        <begin position="1672"/>
        <end position="1706"/>
    </location>
</feature>
<keyword evidence="8" id="KW-0732">Signal</keyword>
<feature type="domain" description="Ig-like" evidence="9">
    <location>
        <begin position="645"/>
        <end position="756"/>
    </location>
</feature>
<keyword evidence="10" id="KW-1185">Reference proteome</keyword>
<dbReference type="InterPro" id="IPR036179">
    <property type="entry name" value="Ig-like_dom_sf"/>
</dbReference>
<dbReference type="Pfam" id="PF13895">
    <property type="entry name" value="Ig_2"/>
    <property type="match status" value="1"/>
</dbReference>
<dbReference type="InterPro" id="IPR013783">
    <property type="entry name" value="Ig-like_fold"/>
</dbReference>
<feature type="domain" description="Ig-like" evidence="9">
    <location>
        <begin position="860"/>
        <end position="944"/>
    </location>
</feature>
<dbReference type="PANTHER" id="PTHR23278:SF32">
    <property type="entry name" value="NEUROMUSCULIN, ISOFORM E"/>
    <property type="match status" value="1"/>
</dbReference>